<evidence type="ECO:0000313" key="3">
    <source>
        <dbReference type="EMBL" id="KAK2955847.1"/>
    </source>
</evidence>
<reference evidence="3 4" key="1">
    <citation type="journal article" date="2022" name="bioRxiv">
        <title>Genomics of Preaxostyla Flagellates Illuminates Evolutionary Transitions and the Path Towards Mitochondrial Loss.</title>
        <authorList>
            <person name="Novak L.V.F."/>
            <person name="Treitli S.C."/>
            <person name="Pyrih J."/>
            <person name="Halakuc P."/>
            <person name="Pipaliya S.V."/>
            <person name="Vacek V."/>
            <person name="Brzon O."/>
            <person name="Soukal P."/>
            <person name="Eme L."/>
            <person name="Dacks J.B."/>
            <person name="Karnkowska A."/>
            <person name="Elias M."/>
            <person name="Hampl V."/>
        </authorList>
    </citation>
    <scope>NUCLEOTIDE SEQUENCE [LARGE SCALE GENOMIC DNA]</scope>
    <source>
        <strain evidence="3">NAU3</strain>
        <tissue evidence="3">Gut</tissue>
    </source>
</reference>
<feature type="domain" description="RRM" evidence="2">
    <location>
        <begin position="109"/>
        <end position="185"/>
    </location>
</feature>
<comment type="caution">
    <text evidence="3">The sequence shown here is derived from an EMBL/GenBank/DDBJ whole genome shotgun (WGS) entry which is preliminary data.</text>
</comment>
<dbReference type="PANTHER" id="PTHR32343">
    <property type="entry name" value="SERINE/ARGININE-RICH SPLICING FACTOR"/>
    <property type="match status" value="1"/>
</dbReference>
<dbReference type="PROSITE" id="PS50102">
    <property type="entry name" value="RRM"/>
    <property type="match status" value="2"/>
</dbReference>
<protein>
    <recommendedName>
        <fullName evidence="2">RRM domain-containing protein</fullName>
    </recommendedName>
</protein>
<keyword evidence="1" id="KW-0694">RNA-binding</keyword>
<sequence length="225" mass="25048">MQEFFSGQKAVFVSNLPPQMELQQLRDIFLNFGQTESIDVFPDPSNSMAMAVILYKEAQSAFQAAKLDKERIIDSEIHVVAYGPKTPLEFRSQQAQKELMRLYDLGTGTIVHIWNVSPFIDDEAIKSFFSKVGTVTKVEIIPDTSGRLACTARVEFSTPEEATAALEMTGSTLLDNEVTIVRAKSMHNSEPSSALYALAETAVDDVRASLNRATRRDYSKRRSGD</sequence>
<evidence type="ECO:0000313" key="4">
    <source>
        <dbReference type="Proteomes" id="UP001281761"/>
    </source>
</evidence>
<keyword evidence="4" id="KW-1185">Reference proteome</keyword>
<evidence type="ECO:0000256" key="1">
    <source>
        <dbReference type="PROSITE-ProRule" id="PRU00176"/>
    </source>
</evidence>
<dbReference type="Pfam" id="PF00076">
    <property type="entry name" value="RRM_1"/>
    <property type="match status" value="2"/>
</dbReference>
<dbReference type="InterPro" id="IPR035979">
    <property type="entry name" value="RBD_domain_sf"/>
</dbReference>
<dbReference type="CDD" id="cd00590">
    <property type="entry name" value="RRM_SF"/>
    <property type="match status" value="2"/>
</dbReference>
<dbReference type="SUPFAM" id="SSF54928">
    <property type="entry name" value="RNA-binding domain, RBD"/>
    <property type="match status" value="2"/>
</dbReference>
<dbReference type="Proteomes" id="UP001281761">
    <property type="component" value="Unassembled WGS sequence"/>
</dbReference>
<dbReference type="InterPro" id="IPR000504">
    <property type="entry name" value="RRM_dom"/>
</dbReference>
<dbReference type="EMBL" id="JARBJD010000062">
    <property type="protein sequence ID" value="KAK2955847.1"/>
    <property type="molecule type" value="Genomic_DNA"/>
</dbReference>
<feature type="domain" description="RRM" evidence="2">
    <location>
        <begin position="9"/>
        <end position="85"/>
    </location>
</feature>
<gene>
    <name evidence="3" type="ORF">BLNAU_9198</name>
</gene>
<dbReference type="InterPro" id="IPR012677">
    <property type="entry name" value="Nucleotide-bd_a/b_plait_sf"/>
</dbReference>
<dbReference type="PANTHER" id="PTHR32343:SF10">
    <property type="entry name" value="RNA-BINDING REGION RNP-1 DOMAIN-CONTAINING PROTEIN"/>
    <property type="match status" value="1"/>
</dbReference>
<evidence type="ECO:0000259" key="2">
    <source>
        <dbReference type="PROSITE" id="PS50102"/>
    </source>
</evidence>
<dbReference type="Gene3D" id="3.30.70.330">
    <property type="match status" value="2"/>
</dbReference>
<proteinExistence type="predicted"/>
<organism evidence="3 4">
    <name type="scientific">Blattamonas nauphoetae</name>
    <dbReference type="NCBI Taxonomy" id="2049346"/>
    <lineage>
        <taxon>Eukaryota</taxon>
        <taxon>Metamonada</taxon>
        <taxon>Preaxostyla</taxon>
        <taxon>Oxymonadida</taxon>
        <taxon>Blattamonas</taxon>
    </lineage>
</organism>
<name>A0ABQ9XWH6_9EUKA</name>
<dbReference type="SMART" id="SM00360">
    <property type="entry name" value="RRM"/>
    <property type="match status" value="2"/>
</dbReference>
<accession>A0ABQ9XWH6</accession>